<name>A0A1I4Q0X7_9GAMM</name>
<feature type="domain" description="PhoD-like phosphatase metallophosphatase" evidence="3">
    <location>
        <begin position="145"/>
        <end position="541"/>
    </location>
</feature>
<dbReference type="STRING" id="488535.SAMN04487963_2118"/>
<dbReference type="InterPro" id="IPR032093">
    <property type="entry name" value="PhoD_N"/>
</dbReference>
<keyword evidence="6" id="KW-1185">Reference proteome</keyword>
<dbReference type="PANTHER" id="PTHR43606:SF2">
    <property type="entry name" value="ALKALINE PHOSPHATASE FAMILY PROTEIN (AFU_ORTHOLOGUE AFUA_5G03860)"/>
    <property type="match status" value="1"/>
</dbReference>
<dbReference type="PANTHER" id="PTHR43606">
    <property type="entry name" value="PHOSPHATASE, PUTATIVE (AFU_ORTHOLOGUE AFUA_6G08710)-RELATED"/>
    <property type="match status" value="1"/>
</dbReference>
<reference evidence="6" key="1">
    <citation type="submission" date="2016-10" db="EMBL/GenBank/DDBJ databases">
        <authorList>
            <person name="Varghese N."/>
            <person name="Submissions S."/>
        </authorList>
    </citation>
    <scope>NUCLEOTIDE SEQUENCE [LARGE SCALE GENOMIC DNA]</scope>
    <source>
        <strain evidence="6">CGMCC 1.7061</strain>
    </source>
</reference>
<dbReference type="EMBL" id="FOUE01000003">
    <property type="protein sequence ID" value="SFM33709.1"/>
    <property type="molecule type" value="Genomic_DNA"/>
</dbReference>
<sequence length="577" mass="63092">MKHLSRRQFLKASALSLGAVAISTGLAGCLSSDSDNGRSIAFTHGVASGDPLQDAVMLWTRVVPDSNPSAAVAVGWEVATDEAFANLTHTGTIEARQEHDFTIKVDVRNLLPGQTYYYRFSAAGRTSVTGITRTLPEGSVASVRLAVMSCSNYPAGHFHVYAAAAQEQNLDAVVHLGDYIYEYDGNGYATEDAEALGRTLPADNNTELLTLMDYRKRYALYRSDGDLQSLHAKVPFITVWDDHEVANDTWREGAENHNDGEGDFSDRKLAALQAYFEWLPIRPVVEGDNETIYRTFQFGDLVALHMLDTRVIGRDQQLDYTNYLTAGGINAAAFQTDLTDLNRTLLGAEQLGWLQNSLAQSTATWDVLGQQVLMGRMMLPAELLSGFLNPDPSLLALFQELAVLKGRYLAGDPTLTPEEIARVTTVLPYNLDAWDGYFAEREAVLGTASALNRNLVVLAGDTHNAWASNLTNMHGDQVGVEFATSSISSPGLEKYLQLPDAYVPGAEQAITVLVDDLQYVNASQRGYLMVEFTATEAKADWRFVTTVKSADYELDTSRSHSLKVLPGAGNRTLVPVV</sequence>
<protein>
    <submittedName>
        <fullName evidence="5">Alkaline phosphatase D</fullName>
    </submittedName>
</protein>
<accession>A0A1I4Q0X7</accession>
<evidence type="ECO:0000313" key="6">
    <source>
        <dbReference type="Proteomes" id="UP000198519"/>
    </source>
</evidence>
<dbReference type="Gene3D" id="3.60.21.70">
    <property type="entry name" value="PhoD-like phosphatase"/>
    <property type="match status" value="1"/>
</dbReference>
<dbReference type="Pfam" id="PF16655">
    <property type="entry name" value="PhoD_N"/>
    <property type="match status" value="1"/>
</dbReference>
<feature type="domain" description="Phospholipase D N-terminal" evidence="4">
    <location>
        <begin position="44"/>
        <end position="134"/>
    </location>
</feature>
<evidence type="ECO:0000313" key="5">
    <source>
        <dbReference type="EMBL" id="SFM33709.1"/>
    </source>
</evidence>
<evidence type="ECO:0000256" key="2">
    <source>
        <dbReference type="SAM" id="SignalP"/>
    </source>
</evidence>
<dbReference type="RefSeq" id="WP_092022308.1">
    <property type="nucleotide sequence ID" value="NZ_FOUE01000003.1"/>
</dbReference>
<dbReference type="InterPro" id="IPR019546">
    <property type="entry name" value="TAT_signal_bac_arc"/>
</dbReference>
<dbReference type="SUPFAM" id="SSF56300">
    <property type="entry name" value="Metallo-dependent phosphatases"/>
    <property type="match status" value="1"/>
</dbReference>
<proteinExistence type="predicted"/>
<feature type="signal peptide" evidence="2">
    <location>
        <begin position="1"/>
        <end position="27"/>
    </location>
</feature>
<evidence type="ECO:0000259" key="3">
    <source>
        <dbReference type="Pfam" id="PF09423"/>
    </source>
</evidence>
<dbReference type="InterPro" id="IPR029052">
    <property type="entry name" value="Metallo-depent_PP-like"/>
</dbReference>
<dbReference type="InterPro" id="IPR052900">
    <property type="entry name" value="Phospholipid_Metab_Enz"/>
</dbReference>
<dbReference type="PROSITE" id="PS51318">
    <property type="entry name" value="TAT"/>
    <property type="match status" value="1"/>
</dbReference>
<evidence type="ECO:0000256" key="1">
    <source>
        <dbReference type="ARBA" id="ARBA00022729"/>
    </source>
</evidence>
<keyword evidence="1 2" id="KW-0732">Signal</keyword>
<feature type="chain" id="PRO_5011664797" evidence="2">
    <location>
        <begin position="28"/>
        <end position="577"/>
    </location>
</feature>
<dbReference type="NCBIfam" id="TIGR01409">
    <property type="entry name" value="TAT_signal_seq"/>
    <property type="match status" value="1"/>
</dbReference>
<dbReference type="InterPro" id="IPR038607">
    <property type="entry name" value="PhoD-like_sf"/>
</dbReference>
<dbReference type="InterPro" id="IPR018946">
    <property type="entry name" value="PhoD-like_MPP"/>
</dbReference>
<organism evidence="5 6">
    <name type="scientific">Marinobacter zhejiangensis</name>
    <dbReference type="NCBI Taxonomy" id="488535"/>
    <lineage>
        <taxon>Bacteria</taxon>
        <taxon>Pseudomonadati</taxon>
        <taxon>Pseudomonadota</taxon>
        <taxon>Gammaproteobacteria</taxon>
        <taxon>Pseudomonadales</taxon>
        <taxon>Marinobacteraceae</taxon>
        <taxon>Marinobacter</taxon>
    </lineage>
</organism>
<dbReference type="Proteomes" id="UP000198519">
    <property type="component" value="Unassembled WGS sequence"/>
</dbReference>
<dbReference type="InterPro" id="IPR006311">
    <property type="entry name" value="TAT_signal"/>
</dbReference>
<gene>
    <name evidence="5" type="ORF">SAMN04487963_2118</name>
</gene>
<dbReference type="AlphaFoldDB" id="A0A1I4Q0X7"/>
<dbReference type="CDD" id="cd07389">
    <property type="entry name" value="MPP_PhoD"/>
    <property type="match status" value="1"/>
</dbReference>
<dbReference type="Pfam" id="PF09423">
    <property type="entry name" value="PhoD"/>
    <property type="match status" value="1"/>
</dbReference>
<dbReference type="OrthoDB" id="327733at2"/>
<evidence type="ECO:0000259" key="4">
    <source>
        <dbReference type="Pfam" id="PF16655"/>
    </source>
</evidence>
<dbReference type="PROSITE" id="PS51257">
    <property type="entry name" value="PROKAR_LIPOPROTEIN"/>
    <property type="match status" value="1"/>
</dbReference>
<dbReference type="Gene3D" id="2.60.40.380">
    <property type="entry name" value="Purple acid phosphatase-like, N-terminal"/>
    <property type="match status" value="1"/>
</dbReference>